<comment type="caution">
    <text evidence="1">The sequence shown here is derived from an EMBL/GenBank/DDBJ whole genome shotgun (WGS) entry which is preliminary data.</text>
</comment>
<reference evidence="1 2" key="1">
    <citation type="submission" date="2013-08" db="EMBL/GenBank/DDBJ databases">
        <title>Intrasporangium oryzae NRRL B-24470.</title>
        <authorList>
            <person name="Liu H."/>
            <person name="Wang G."/>
        </authorList>
    </citation>
    <scope>NUCLEOTIDE SEQUENCE [LARGE SCALE GENOMIC DNA]</scope>
    <source>
        <strain evidence="1 2">NRRL B-24470</strain>
    </source>
</reference>
<gene>
    <name evidence="1" type="ORF">N865_11850</name>
</gene>
<evidence type="ECO:0000313" key="1">
    <source>
        <dbReference type="EMBL" id="EWT01041.1"/>
    </source>
</evidence>
<name>W9G4K0_9MICO</name>
<dbReference type="STRING" id="1386089.N865_11850"/>
<proteinExistence type="predicted"/>
<dbReference type="AlphaFoldDB" id="W9G4K0"/>
<keyword evidence="2" id="KW-1185">Reference proteome</keyword>
<sequence>MTRPLDGVERVLVDLLDEVLAPRGFRRRGRTWTRGGHPVLAMVTLQRESSFAALLVTIAFTPATDPAPTTLRQYQVRIRAERVHGVSVQALRALDLGAAGGVVDRDLLRSGLVDPIARLVAGVTDLSSLAVALGTEVSRNVFVHADLRDALSRE</sequence>
<protein>
    <recommendedName>
        <fullName evidence="3">DUF4304 domain-containing protein</fullName>
    </recommendedName>
</protein>
<dbReference type="Proteomes" id="UP000019489">
    <property type="component" value="Unassembled WGS sequence"/>
</dbReference>
<organism evidence="1 2">
    <name type="scientific">Intrasporangium oryzae NRRL B-24470</name>
    <dbReference type="NCBI Taxonomy" id="1386089"/>
    <lineage>
        <taxon>Bacteria</taxon>
        <taxon>Bacillati</taxon>
        <taxon>Actinomycetota</taxon>
        <taxon>Actinomycetes</taxon>
        <taxon>Micrococcales</taxon>
        <taxon>Intrasporangiaceae</taxon>
        <taxon>Intrasporangium</taxon>
    </lineage>
</organism>
<dbReference type="RefSeq" id="WP_034806942.1">
    <property type="nucleotide sequence ID" value="NZ_AWSA01000029.1"/>
</dbReference>
<evidence type="ECO:0008006" key="3">
    <source>
        <dbReference type="Google" id="ProtNLM"/>
    </source>
</evidence>
<dbReference type="EMBL" id="AWSA01000029">
    <property type="protein sequence ID" value="EWT01041.1"/>
    <property type="molecule type" value="Genomic_DNA"/>
</dbReference>
<accession>W9G4K0</accession>
<evidence type="ECO:0000313" key="2">
    <source>
        <dbReference type="Proteomes" id="UP000019489"/>
    </source>
</evidence>